<dbReference type="Proteomes" id="UP000288859">
    <property type="component" value="Unassembled WGS sequence"/>
</dbReference>
<gene>
    <name evidence="2" type="ORF">B0A52_10055</name>
</gene>
<proteinExistence type="predicted"/>
<dbReference type="OrthoDB" id="4118358at2759"/>
<feature type="compositionally biased region" description="Polar residues" evidence="1">
    <location>
        <begin position="574"/>
        <end position="585"/>
    </location>
</feature>
<dbReference type="AlphaFoldDB" id="A0A438MSA3"/>
<comment type="caution">
    <text evidence="2">The sequence shown here is derived from an EMBL/GenBank/DDBJ whole genome shotgun (WGS) entry which is preliminary data.</text>
</comment>
<feature type="compositionally biased region" description="Basic and acidic residues" evidence="1">
    <location>
        <begin position="218"/>
        <end position="227"/>
    </location>
</feature>
<sequence>MRHPSKQDVDTAVPLPPGYVWAADCLEQWRSPPTQLTIIFRKTLVFGMPKPDNWDAMDHATQMKSKRDYLCHRWGEDSFTFEEDPVSQRKFHGRIRVEQNNYYATFEDPTFETPNFDEQYRITTRLLENNAKITDDVAFYDFKKSLEKAEYATAVEVHAPENSLQLEDPAVLLAAVLPPASVRQCIPEPQKQTAPATLPAKSNQVFHPLTADISSKTVGDRSGKHETSALTPALDTPGQLHNVPTKIPKSQAATMERIGVTASTRQLNSNDKAAQNPLEPISNKRKRTMTEMFTHVNASVPTPLPEPLGYLPEPLVKKPRTKGYKAPATHPPAPPLRPAQNHLPVAPKHDVPPNRQTPTSTVPVQLPLGGHFNANMHEVHSASAAPAYGPMGYAPQMHWPSPRLERRALGSPFPHAGPMAGPDSTPITAVYPRADQPSSDFAVNTYGVFPTHQRPMPVLATDSQGNIPAYPYSSYASPMNASGGFPPTYGHPMSAMGANPQGIFPMCPEFTPATTVGAYSQSPLYHHNSPAAMATSQGWTEPDPNQSLQHPSIAHHLSMGREMTQPLSNHNLTSVLRSNGQSQPTPRARNGQGPIDHHGNNEKLQNDRRKSQPTTRARNGQGPIDHQDNDEKLQNDRRKFLKTLSQRLFNLSKSKNITFESIIEYVFSLLRPCIGENRAKIDLTSGDHWNGFCTAYTHFCLQLLDKDPQLVARREEIRKTGSKTSELGFKQALHKTAVAKWIQAAEATIRQLTNMPSRV</sequence>
<evidence type="ECO:0000313" key="2">
    <source>
        <dbReference type="EMBL" id="RVX66121.1"/>
    </source>
</evidence>
<dbReference type="VEuPathDB" id="FungiDB:PV10_01482"/>
<dbReference type="EMBL" id="NAJM01000069">
    <property type="protein sequence ID" value="RVX66121.1"/>
    <property type="molecule type" value="Genomic_DNA"/>
</dbReference>
<feature type="compositionally biased region" description="Basic and acidic residues" evidence="1">
    <location>
        <begin position="595"/>
        <end position="610"/>
    </location>
</feature>
<protein>
    <submittedName>
        <fullName evidence="2">Uncharacterized protein</fullName>
    </submittedName>
</protein>
<evidence type="ECO:0000313" key="3">
    <source>
        <dbReference type="Proteomes" id="UP000288859"/>
    </source>
</evidence>
<accession>A0A438MSA3</accession>
<reference evidence="2 3" key="1">
    <citation type="submission" date="2017-03" db="EMBL/GenBank/DDBJ databases">
        <title>Genomes of endolithic fungi from Antarctica.</title>
        <authorList>
            <person name="Coleine C."/>
            <person name="Masonjones S."/>
            <person name="Stajich J.E."/>
        </authorList>
    </citation>
    <scope>NUCLEOTIDE SEQUENCE [LARGE SCALE GENOMIC DNA]</scope>
    <source>
        <strain evidence="2 3">CCFEE 6314</strain>
    </source>
</reference>
<feature type="region of interest" description="Disordered" evidence="1">
    <location>
        <begin position="319"/>
        <end position="362"/>
    </location>
</feature>
<organism evidence="2 3">
    <name type="scientific">Exophiala mesophila</name>
    <name type="common">Black yeast-like fungus</name>
    <dbReference type="NCBI Taxonomy" id="212818"/>
    <lineage>
        <taxon>Eukaryota</taxon>
        <taxon>Fungi</taxon>
        <taxon>Dikarya</taxon>
        <taxon>Ascomycota</taxon>
        <taxon>Pezizomycotina</taxon>
        <taxon>Eurotiomycetes</taxon>
        <taxon>Chaetothyriomycetidae</taxon>
        <taxon>Chaetothyriales</taxon>
        <taxon>Herpotrichiellaceae</taxon>
        <taxon>Exophiala</taxon>
    </lineage>
</organism>
<evidence type="ECO:0000256" key="1">
    <source>
        <dbReference type="SAM" id="MobiDB-lite"/>
    </source>
</evidence>
<feature type="region of interest" description="Disordered" evidence="1">
    <location>
        <begin position="574"/>
        <end position="632"/>
    </location>
</feature>
<feature type="region of interest" description="Disordered" evidence="1">
    <location>
        <begin position="215"/>
        <end position="245"/>
    </location>
</feature>
<name>A0A438MSA3_EXOME</name>